<evidence type="ECO:0000256" key="1">
    <source>
        <dbReference type="SAM" id="MobiDB-lite"/>
    </source>
</evidence>
<feature type="region of interest" description="Disordered" evidence="1">
    <location>
        <begin position="32"/>
        <end position="60"/>
    </location>
</feature>
<keyword evidence="2" id="KW-0732">Signal</keyword>
<keyword evidence="4" id="KW-1185">Reference proteome</keyword>
<feature type="compositionally biased region" description="Gly residues" evidence="1">
    <location>
        <begin position="32"/>
        <end position="41"/>
    </location>
</feature>
<gene>
    <name evidence="3" type="ORF">BJ999_001832</name>
</gene>
<accession>A0A7Y9G810</accession>
<reference evidence="3 4" key="1">
    <citation type="submission" date="2020-07" db="EMBL/GenBank/DDBJ databases">
        <title>Sequencing the genomes of 1000 actinobacteria strains.</title>
        <authorList>
            <person name="Klenk H.-P."/>
        </authorList>
    </citation>
    <scope>NUCLEOTIDE SEQUENCE [LARGE SCALE GENOMIC DNA]</scope>
    <source>
        <strain evidence="3 4">DSM 43461</strain>
    </source>
</reference>
<evidence type="ECO:0000256" key="2">
    <source>
        <dbReference type="SAM" id="SignalP"/>
    </source>
</evidence>
<sequence>MRTRLVRSSPLGSRRAACLSAVLAVCTAAGCGSSGSSGGGELAPNGRFDTGGTPAAAGAPTAVPTEQLFTTVLARYRAYQAAYQAAYEKNDPAGLTDVAMDPLLTEVTDDVEATKAKGQIWRFTKTLNPRVYAASKDRTKVYLIDCVNTVAGYRFSAKTGKRTGGGKGGAYLYRYTVQYDGGSWKVAASVRDRTC</sequence>
<name>A0A7Y9G810_9ACTN</name>
<proteinExistence type="predicted"/>
<evidence type="ECO:0000313" key="4">
    <source>
        <dbReference type="Proteomes" id="UP000591272"/>
    </source>
</evidence>
<dbReference type="PROSITE" id="PS51257">
    <property type="entry name" value="PROKAR_LIPOPROTEIN"/>
    <property type="match status" value="1"/>
</dbReference>
<dbReference type="Proteomes" id="UP000591272">
    <property type="component" value="Unassembled WGS sequence"/>
</dbReference>
<comment type="caution">
    <text evidence="3">The sequence shown here is derived from an EMBL/GenBank/DDBJ whole genome shotgun (WGS) entry which is preliminary data.</text>
</comment>
<dbReference type="AlphaFoldDB" id="A0A7Y9G810"/>
<organism evidence="3 4">
    <name type="scientific">Actinomadura citrea</name>
    <dbReference type="NCBI Taxonomy" id="46158"/>
    <lineage>
        <taxon>Bacteria</taxon>
        <taxon>Bacillati</taxon>
        <taxon>Actinomycetota</taxon>
        <taxon>Actinomycetes</taxon>
        <taxon>Streptosporangiales</taxon>
        <taxon>Thermomonosporaceae</taxon>
        <taxon>Actinomadura</taxon>
    </lineage>
</organism>
<feature type="chain" id="PRO_5039698864" evidence="2">
    <location>
        <begin position="29"/>
        <end position="195"/>
    </location>
</feature>
<dbReference type="EMBL" id="JACCBT010000001">
    <property type="protein sequence ID" value="NYE11536.1"/>
    <property type="molecule type" value="Genomic_DNA"/>
</dbReference>
<dbReference type="RefSeq" id="WP_179832902.1">
    <property type="nucleotide sequence ID" value="NZ_BMRD01000012.1"/>
</dbReference>
<protein>
    <submittedName>
        <fullName evidence="3">Uncharacterized protein</fullName>
    </submittedName>
</protein>
<evidence type="ECO:0000313" key="3">
    <source>
        <dbReference type="EMBL" id="NYE11536.1"/>
    </source>
</evidence>
<feature type="compositionally biased region" description="Low complexity" evidence="1">
    <location>
        <begin position="50"/>
        <end position="60"/>
    </location>
</feature>
<feature type="signal peptide" evidence="2">
    <location>
        <begin position="1"/>
        <end position="28"/>
    </location>
</feature>